<sequence length="104" mass="12362">MNTRTHAHAHAHTYTDAHRSTHTQFSSDEARTGERDRWEMEVEEGVVKRKERMGRARGEKARNEGRIRLAEEVDQLIEQTYRRRKEKRERKNPKLPPPPGKSEF</sequence>
<reference evidence="2 3" key="1">
    <citation type="submission" date="2019-10" db="EMBL/GenBank/DDBJ databases">
        <authorList>
            <person name="Palmer J.M."/>
        </authorList>
    </citation>
    <scope>NUCLEOTIDE SEQUENCE [LARGE SCALE GENOMIC DNA]</scope>
    <source>
        <strain evidence="2 3">TWF730</strain>
    </source>
</reference>
<gene>
    <name evidence="2" type="ORF">TWF730_009527</name>
</gene>
<protein>
    <submittedName>
        <fullName evidence="2">Uncharacterized protein</fullName>
    </submittedName>
</protein>
<dbReference type="EMBL" id="JAVHNS010000007">
    <property type="protein sequence ID" value="KAK6348754.1"/>
    <property type="molecule type" value="Genomic_DNA"/>
</dbReference>
<dbReference type="Proteomes" id="UP001373714">
    <property type="component" value="Unassembled WGS sequence"/>
</dbReference>
<feature type="compositionally biased region" description="Basic residues" evidence="1">
    <location>
        <begin position="82"/>
        <end position="93"/>
    </location>
</feature>
<evidence type="ECO:0000313" key="3">
    <source>
        <dbReference type="Proteomes" id="UP001373714"/>
    </source>
</evidence>
<keyword evidence="3" id="KW-1185">Reference proteome</keyword>
<name>A0AAV9UUJ7_9PEZI</name>
<organism evidence="2 3">
    <name type="scientific">Orbilia blumenaviensis</name>
    <dbReference type="NCBI Taxonomy" id="1796055"/>
    <lineage>
        <taxon>Eukaryota</taxon>
        <taxon>Fungi</taxon>
        <taxon>Dikarya</taxon>
        <taxon>Ascomycota</taxon>
        <taxon>Pezizomycotina</taxon>
        <taxon>Orbiliomycetes</taxon>
        <taxon>Orbiliales</taxon>
        <taxon>Orbiliaceae</taxon>
        <taxon>Orbilia</taxon>
    </lineage>
</organism>
<evidence type="ECO:0000256" key="1">
    <source>
        <dbReference type="SAM" id="MobiDB-lite"/>
    </source>
</evidence>
<accession>A0AAV9UUJ7</accession>
<feature type="compositionally biased region" description="Pro residues" evidence="1">
    <location>
        <begin position="94"/>
        <end position="104"/>
    </location>
</feature>
<feature type="compositionally biased region" description="Basic residues" evidence="1">
    <location>
        <begin position="1"/>
        <end position="11"/>
    </location>
</feature>
<feature type="region of interest" description="Disordered" evidence="1">
    <location>
        <begin position="1"/>
        <end position="104"/>
    </location>
</feature>
<proteinExistence type="predicted"/>
<feature type="compositionally biased region" description="Basic and acidic residues" evidence="1">
    <location>
        <begin position="28"/>
        <end position="71"/>
    </location>
</feature>
<evidence type="ECO:0000313" key="2">
    <source>
        <dbReference type="EMBL" id="KAK6348754.1"/>
    </source>
</evidence>
<comment type="caution">
    <text evidence="2">The sequence shown here is derived from an EMBL/GenBank/DDBJ whole genome shotgun (WGS) entry which is preliminary data.</text>
</comment>
<dbReference type="AlphaFoldDB" id="A0AAV9UUJ7"/>